<dbReference type="InterPro" id="IPR011009">
    <property type="entry name" value="Kinase-like_dom_sf"/>
</dbReference>
<dbReference type="SMART" id="SM00220">
    <property type="entry name" value="S_TKc"/>
    <property type="match status" value="1"/>
</dbReference>
<gene>
    <name evidence="2" type="ORF">GCM10023322_07670</name>
</gene>
<dbReference type="CDD" id="cd05121">
    <property type="entry name" value="ABC1_ADCK3-like"/>
    <property type="match status" value="1"/>
</dbReference>
<evidence type="ECO:0000259" key="1">
    <source>
        <dbReference type="PROSITE" id="PS50011"/>
    </source>
</evidence>
<accession>A0ABP9RJL2</accession>
<dbReference type="PANTHER" id="PTHR45890:SF1">
    <property type="entry name" value="AARF DOMAIN CONTAINING KINASE 2"/>
    <property type="match status" value="1"/>
</dbReference>
<evidence type="ECO:0000313" key="3">
    <source>
        <dbReference type="Proteomes" id="UP001501570"/>
    </source>
</evidence>
<dbReference type="InterPro" id="IPR000719">
    <property type="entry name" value="Prot_kinase_dom"/>
</dbReference>
<dbReference type="PROSITE" id="PS50011">
    <property type="entry name" value="PROTEIN_KINASE_DOM"/>
    <property type="match status" value="1"/>
</dbReference>
<sequence>MTGPRAPGLRRAGWVLSVSCASLSRTTLVSVIRVLRRRGGSREVWCEDTVALLARLGPSFIKFGQLLSTRRDLLPEDWCEALSRLTRDVPAPPAAEIAVVLGVPDPTVTPAPYAFFDWAAVASGSIASVHRARLPDGRRVAVKVRRPGIDTAMRADLALMRACARLAGGLPGLRRIPVRQMVGQVADAVLRQLDFVAERRALGELAANFRDDEAVRVPAVFEELCTPDLVVMEYVPGLVRYRPDGLDRDRRAAVVARTLRAVYRMLFLDGLVHCDLHPGNLYLTADAGIVVLDAGFVVRLSDRVRRLFAGFFLNMALGRGPRCADIVIESASMVDDRCDLPGFRAAIVALVEEASGTRAADFDLARFAGRLFSLQRRYGLYAAAEFVFPLLCLLVVEGMVNEFDAGVDFQALAIPVLLESLVTPIER</sequence>
<comment type="caution">
    <text evidence="2">The sequence shown here is derived from an EMBL/GenBank/DDBJ whole genome shotgun (WGS) entry which is preliminary data.</text>
</comment>
<dbReference type="EMBL" id="BAABJQ010000002">
    <property type="protein sequence ID" value="GAA5179015.1"/>
    <property type="molecule type" value="Genomic_DNA"/>
</dbReference>
<evidence type="ECO:0000313" key="2">
    <source>
        <dbReference type="EMBL" id="GAA5179015.1"/>
    </source>
</evidence>
<dbReference type="Proteomes" id="UP001501570">
    <property type="component" value="Unassembled WGS sequence"/>
</dbReference>
<dbReference type="Pfam" id="PF03109">
    <property type="entry name" value="ABC1"/>
    <property type="match status" value="1"/>
</dbReference>
<dbReference type="SUPFAM" id="SSF56112">
    <property type="entry name" value="Protein kinase-like (PK-like)"/>
    <property type="match status" value="1"/>
</dbReference>
<dbReference type="Gene3D" id="1.10.510.10">
    <property type="entry name" value="Transferase(Phosphotransferase) domain 1"/>
    <property type="match status" value="1"/>
</dbReference>
<reference evidence="3" key="1">
    <citation type="journal article" date="2019" name="Int. J. Syst. Evol. Microbiol.">
        <title>The Global Catalogue of Microorganisms (GCM) 10K type strain sequencing project: providing services to taxonomists for standard genome sequencing and annotation.</title>
        <authorList>
            <consortium name="The Broad Institute Genomics Platform"/>
            <consortium name="The Broad Institute Genome Sequencing Center for Infectious Disease"/>
            <person name="Wu L."/>
            <person name="Ma J."/>
        </authorList>
    </citation>
    <scope>NUCLEOTIDE SEQUENCE [LARGE SCALE GENOMIC DNA]</scope>
    <source>
        <strain evidence="3">JCM 18304</strain>
    </source>
</reference>
<dbReference type="RefSeq" id="WP_345626130.1">
    <property type="nucleotide sequence ID" value="NZ_BAABJQ010000002.1"/>
</dbReference>
<dbReference type="InterPro" id="IPR052402">
    <property type="entry name" value="ADCK_kinase"/>
</dbReference>
<keyword evidence="3" id="KW-1185">Reference proteome</keyword>
<proteinExistence type="predicted"/>
<name>A0ABP9RJL2_9ACTN</name>
<organism evidence="2 3">
    <name type="scientific">Rugosimonospora acidiphila</name>
    <dbReference type="NCBI Taxonomy" id="556531"/>
    <lineage>
        <taxon>Bacteria</taxon>
        <taxon>Bacillati</taxon>
        <taxon>Actinomycetota</taxon>
        <taxon>Actinomycetes</taxon>
        <taxon>Micromonosporales</taxon>
        <taxon>Micromonosporaceae</taxon>
        <taxon>Rugosimonospora</taxon>
    </lineage>
</organism>
<protein>
    <recommendedName>
        <fullName evidence="1">Protein kinase domain-containing protein</fullName>
    </recommendedName>
</protein>
<feature type="domain" description="Protein kinase" evidence="1">
    <location>
        <begin position="115"/>
        <end position="427"/>
    </location>
</feature>
<dbReference type="InterPro" id="IPR004147">
    <property type="entry name" value="ABC1_dom"/>
</dbReference>
<dbReference type="PANTHER" id="PTHR45890">
    <property type="entry name" value="AARF DOMAIN CONTAINING KINASE 2 (PREDICTED)"/>
    <property type="match status" value="1"/>
</dbReference>